<dbReference type="InterPro" id="IPR019410">
    <property type="entry name" value="Methyltransf_16"/>
</dbReference>
<dbReference type="Pfam" id="PF10294">
    <property type="entry name" value="Methyltransf_16"/>
    <property type="match status" value="1"/>
</dbReference>
<organism evidence="2">
    <name type="scientific">Pelagomonas calceolata</name>
    <dbReference type="NCBI Taxonomy" id="35677"/>
    <lineage>
        <taxon>Eukaryota</taxon>
        <taxon>Sar</taxon>
        <taxon>Stramenopiles</taxon>
        <taxon>Ochrophyta</taxon>
        <taxon>Pelagophyceae</taxon>
        <taxon>Pelagomonadales</taxon>
        <taxon>Pelagomonadaceae</taxon>
        <taxon>Pelagomonas</taxon>
    </lineage>
</organism>
<dbReference type="PANTHER" id="PTHR14614">
    <property type="entry name" value="HEPATOCELLULAR CARCINOMA-ASSOCIATED ANTIGEN"/>
    <property type="match status" value="1"/>
</dbReference>
<dbReference type="Proteomes" id="UP000789595">
    <property type="component" value="Unassembled WGS sequence"/>
</dbReference>
<protein>
    <recommendedName>
        <fullName evidence="5">Calmodulin-lysine N-methyltransferase</fullName>
    </recommendedName>
</protein>
<sequence length="266" mass="28464">MHATAKASRGLVVLLSIIIYTAGQQVIDGTSLEPRDRPLRTYTLPRSGPATVAQMVGAEHTGATQWDAGHALADYIERTAIGAANCSIDGCYASSRYANRTALELGAGAGGLVSIALIRAGANVLATDGDEGVLEFLNLNIKGNTRGAPGQLLGAERLCWGDSDAIDAVRERLAHDLVVMSDVVFHTIDTAALVEALAKLAAAEPPPEIIVAHTWRFVREDEDFLEAVDAVFDRHTVPAEDLHPRFREGRGGDTSIMRLVPRRRPP</sequence>
<dbReference type="SUPFAM" id="SSF53335">
    <property type="entry name" value="S-adenosyl-L-methionine-dependent methyltransferases"/>
    <property type="match status" value="1"/>
</dbReference>
<proteinExistence type="predicted"/>
<dbReference type="OrthoDB" id="10617699at2759"/>
<dbReference type="EMBL" id="CAKKNE010000006">
    <property type="protein sequence ID" value="CAH0378430.1"/>
    <property type="molecule type" value="Genomic_DNA"/>
</dbReference>
<evidence type="ECO:0000313" key="3">
    <source>
        <dbReference type="EMBL" id="CAH0378430.1"/>
    </source>
</evidence>
<reference evidence="2" key="1">
    <citation type="submission" date="2021-01" db="EMBL/GenBank/DDBJ databases">
        <authorList>
            <person name="Corre E."/>
            <person name="Pelletier E."/>
            <person name="Niang G."/>
            <person name="Scheremetjew M."/>
            <person name="Finn R."/>
            <person name="Kale V."/>
            <person name="Holt S."/>
            <person name="Cochrane G."/>
            <person name="Meng A."/>
            <person name="Brown T."/>
            <person name="Cohen L."/>
        </authorList>
    </citation>
    <scope>NUCLEOTIDE SEQUENCE</scope>
    <source>
        <strain evidence="2">CCMP1756</strain>
    </source>
</reference>
<dbReference type="Gene3D" id="3.40.50.150">
    <property type="entry name" value="Vaccinia Virus protein VP39"/>
    <property type="match status" value="1"/>
</dbReference>
<gene>
    <name evidence="2" type="ORF">PCAL00307_LOCUS19619</name>
    <name evidence="3" type="ORF">PECAL_6P00150</name>
</gene>
<evidence type="ECO:0000313" key="2">
    <source>
        <dbReference type="EMBL" id="CAE0704171.1"/>
    </source>
</evidence>
<feature type="chain" id="PRO_5036212282" description="Calmodulin-lysine N-methyltransferase" evidence="1">
    <location>
        <begin position="24"/>
        <end position="266"/>
    </location>
</feature>
<dbReference type="EMBL" id="HBIW01022753">
    <property type="protein sequence ID" value="CAE0704171.1"/>
    <property type="molecule type" value="Transcribed_RNA"/>
</dbReference>
<evidence type="ECO:0000313" key="4">
    <source>
        <dbReference type="Proteomes" id="UP000789595"/>
    </source>
</evidence>
<keyword evidence="4" id="KW-1185">Reference proteome</keyword>
<dbReference type="InterPro" id="IPR029063">
    <property type="entry name" value="SAM-dependent_MTases_sf"/>
</dbReference>
<dbReference type="AlphaFoldDB" id="A0A7S4A5A7"/>
<reference evidence="3" key="2">
    <citation type="submission" date="2021-11" db="EMBL/GenBank/DDBJ databases">
        <authorList>
            <consortium name="Genoscope - CEA"/>
            <person name="William W."/>
        </authorList>
    </citation>
    <scope>NUCLEOTIDE SEQUENCE</scope>
</reference>
<dbReference type="PANTHER" id="PTHR14614:SF132">
    <property type="entry name" value="PROTEIN-LYSINE METHYLTRANSFERASE C42C1.13"/>
    <property type="match status" value="1"/>
</dbReference>
<feature type="signal peptide" evidence="1">
    <location>
        <begin position="1"/>
        <end position="23"/>
    </location>
</feature>
<name>A0A7S4A5A7_9STRA</name>
<keyword evidence="1" id="KW-0732">Signal</keyword>
<accession>A0A7S4A5A7</accession>
<evidence type="ECO:0000256" key="1">
    <source>
        <dbReference type="SAM" id="SignalP"/>
    </source>
</evidence>
<evidence type="ECO:0008006" key="5">
    <source>
        <dbReference type="Google" id="ProtNLM"/>
    </source>
</evidence>